<dbReference type="AlphaFoldDB" id="A0A9N7QF37"/>
<keyword evidence="1" id="KW-0472">Membrane</keyword>
<organism evidence="2 3">
    <name type="scientific">Capsulimonas corticalis</name>
    <dbReference type="NCBI Taxonomy" id="2219043"/>
    <lineage>
        <taxon>Bacteria</taxon>
        <taxon>Bacillati</taxon>
        <taxon>Armatimonadota</taxon>
        <taxon>Armatimonadia</taxon>
        <taxon>Capsulimonadales</taxon>
        <taxon>Capsulimonadaceae</taxon>
        <taxon>Capsulimonas</taxon>
    </lineage>
</organism>
<keyword evidence="1" id="KW-1133">Transmembrane helix</keyword>
<evidence type="ECO:0000313" key="3">
    <source>
        <dbReference type="Proteomes" id="UP000287394"/>
    </source>
</evidence>
<evidence type="ECO:0000256" key="1">
    <source>
        <dbReference type="SAM" id="Phobius"/>
    </source>
</evidence>
<sequence length="164" mass="18054">MFSMTDSENSARSSEARPPLPKPLQWILRITGVTALILFLTPTVYVVKYCFWDSPRESKIASQWRTQKKDPALLQKLSSTDPDNVALAMQTAQKHPDAQWRLAAVQSLGAMLAVHDVTYRRPMEVVTAKATLGQVAVHDADANVRTVASDIIGAIAKNGAVVRR</sequence>
<keyword evidence="1" id="KW-0812">Transmembrane</keyword>
<gene>
    <name evidence="2" type="ORF">CCAX7_40270</name>
</gene>
<evidence type="ECO:0000313" key="2">
    <source>
        <dbReference type="EMBL" id="BDI31976.1"/>
    </source>
</evidence>
<accession>A0A9N7QF37</accession>
<dbReference type="Proteomes" id="UP000287394">
    <property type="component" value="Chromosome"/>
</dbReference>
<evidence type="ECO:0008006" key="4">
    <source>
        <dbReference type="Google" id="ProtNLM"/>
    </source>
</evidence>
<reference evidence="2 3" key="1">
    <citation type="journal article" date="2019" name="Int. J. Syst. Evol. Microbiol.">
        <title>Capsulimonas corticalis gen. nov., sp. nov., an aerobic capsulated bacterium, of a novel bacterial order, Capsulimonadales ord. nov., of the class Armatimonadia of the phylum Armatimonadetes.</title>
        <authorList>
            <person name="Li J."/>
            <person name="Kudo C."/>
            <person name="Tonouchi A."/>
        </authorList>
    </citation>
    <scope>NUCLEOTIDE SEQUENCE [LARGE SCALE GENOMIC DNA]</scope>
    <source>
        <strain evidence="2 3">AX-7</strain>
    </source>
</reference>
<proteinExistence type="predicted"/>
<name>A0A9N7QF37_9BACT</name>
<protein>
    <recommendedName>
        <fullName evidence="4">HEAT repeat domain-containing protein</fullName>
    </recommendedName>
</protein>
<dbReference type="KEGG" id="ccot:CCAX7_40270"/>
<dbReference type="EMBL" id="AP025739">
    <property type="protein sequence ID" value="BDI31976.1"/>
    <property type="molecule type" value="Genomic_DNA"/>
</dbReference>
<feature type="transmembrane region" description="Helical" evidence="1">
    <location>
        <begin position="26"/>
        <end position="47"/>
    </location>
</feature>
<keyword evidence="3" id="KW-1185">Reference proteome</keyword>